<keyword evidence="3" id="KW-1185">Reference proteome</keyword>
<feature type="region of interest" description="Disordered" evidence="1">
    <location>
        <begin position="32"/>
        <end position="77"/>
    </location>
</feature>
<protein>
    <submittedName>
        <fullName evidence="2">Uncharacterized protein</fullName>
    </submittedName>
</protein>
<feature type="region of interest" description="Disordered" evidence="1">
    <location>
        <begin position="1"/>
        <end position="20"/>
    </location>
</feature>
<evidence type="ECO:0000256" key="1">
    <source>
        <dbReference type="SAM" id="MobiDB-lite"/>
    </source>
</evidence>
<sequence>MCAHLRHSASSQPKKSSNLEFRTLEMASGFSENGHIFSGGANGTKRRAPSPGFSPTKRQRMEDSPPPPPSVPVDHHDQMRYGSQMHELRAAHAATTVKLGLMSDVAKAHELAEMELNACPAESRAETIERQRILLSIRSAWTKAIDEMGNRFMEELRGDAAMFQNPWYLKWLKSNPPLLDWGGSESQLAQTLRHQGNHQQSFNGGRAHHADG</sequence>
<dbReference type="AlphaFoldDB" id="A0A9Q0AU72"/>
<accession>A0A9Q0AU72</accession>
<name>A0A9Q0AU72_9PEZI</name>
<reference evidence="2" key="1">
    <citation type="submission" date="2021-03" db="EMBL/GenBank/DDBJ databases">
        <title>Revisited historic fungal species revealed as producer of novel bioactive compounds through whole genome sequencing and comparative genomics.</title>
        <authorList>
            <person name="Vignolle G.A."/>
            <person name="Hochenegger N."/>
            <person name="Mach R.L."/>
            <person name="Mach-Aigner A.R."/>
            <person name="Javad Rahimi M."/>
            <person name="Salim K.A."/>
            <person name="Chan C.M."/>
            <person name="Lim L.B.L."/>
            <person name="Cai F."/>
            <person name="Druzhinina I.S."/>
            <person name="U'Ren J.M."/>
            <person name="Derntl C."/>
        </authorList>
    </citation>
    <scope>NUCLEOTIDE SEQUENCE</scope>
    <source>
        <strain evidence="2">TUCIM 5799</strain>
    </source>
</reference>
<proteinExistence type="predicted"/>
<evidence type="ECO:0000313" key="3">
    <source>
        <dbReference type="Proteomes" id="UP000829685"/>
    </source>
</evidence>
<dbReference type="EMBL" id="JAFIMR010000005">
    <property type="protein sequence ID" value="KAI1878890.1"/>
    <property type="molecule type" value="Genomic_DNA"/>
</dbReference>
<comment type="caution">
    <text evidence="2">The sequence shown here is derived from an EMBL/GenBank/DDBJ whole genome shotgun (WGS) entry which is preliminary data.</text>
</comment>
<organism evidence="2 3">
    <name type="scientific">Neoarthrinium moseri</name>
    <dbReference type="NCBI Taxonomy" id="1658444"/>
    <lineage>
        <taxon>Eukaryota</taxon>
        <taxon>Fungi</taxon>
        <taxon>Dikarya</taxon>
        <taxon>Ascomycota</taxon>
        <taxon>Pezizomycotina</taxon>
        <taxon>Sordariomycetes</taxon>
        <taxon>Xylariomycetidae</taxon>
        <taxon>Amphisphaeriales</taxon>
        <taxon>Apiosporaceae</taxon>
        <taxon>Neoarthrinium</taxon>
    </lineage>
</organism>
<feature type="compositionally biased region" description="Polar residues" evidence="1">
    <location>
        <begin position="189"/>
        <end position="203"/>
    </location>
</feature>
<feature type="region of interest" description="Disordered" evidence="1">
    <location>
        <begin position="189"/>
        <end position="212"/>
    </location>
</feature>
<gene>
    <name evidence="2" type="ORF">JX265_003067</name>
</gene>
<evidence type="ECO:0000313" key="2">
    <source>
        <dbReference type="EMBL" id="KAI1878890.1"/>
    </source>
</evidence>
<feature type="compositionally biased region" description="Polar residues" evidence="1">
    <location>
        <begin position="8"/>
        <end position="20"/>
    </location>
</feature>
<dbReference type="Proteomes" id="UP000829685">
    <property type="component" value="Unassembled WGS sequence"/>
</dbReference>